<reference evidence="10" key="1">
    <citation type="journal article" date="2019" name="Int. J. Syst. Evol. Microbiol.">
        <title>The Global Catalogue of Microorganisms (GCM) 10K type strain sequencing project: providing services to taxonomists for standard genome sequencing and annotation.</title>
        <authorList>
            <consortium name="The Broad Institute Genomics Platform"/>
            <consortium name="The Broad Institute Genome Sequencing Center for Infectious Disease"/>
            <person name="Wu L."/>
            <person name="Ma J."/>
        </authorList>
    </citation>
    <scope>NUCLEOTIDE SEQUENCE [LARGE SCALE GENOMIC DNA]</scope>
    <source>
        <strain evidence="10">JCM 17705</strain>
    </source>
</reference>
<dbReference type="InterPro" id="IPR027417">
    <property type="entry name" value="P-loop_NTPase"/>
</dbReference>
<dbReference type="PROSITE" id="PS51192">
    <property type="entry name" value="HELICASE_ATP_BIND_1"/>
    <property type="match status" value="1"/>
</dbReference>
<evidence type="ECO:0000313" key="10">
    <source>
        <dbReference type="Proteomes" id="UP001500582"/>
    </source>
</evidence>
<dbReference type="PROSITE" id="PS51194">
    <property type="entry name" value="HELICASE_CTER"/>
    <property type="match status" value="1"/>
</dbReference>
<dbReference type="Proteomes" id="UP001500582">
    <property type="component" value="Unassembled WGS sequence"/>
</dbReference>
<accession>A0ABP8FMP3</accession>
<evidence type="ECO:0000313" key="9">
    <source>
        <dbReference type="EMBL" id="GAA4307305.1"/>
    </source>
</evidence>
<keyword evidence="10" id="KW-1185">Reference proteome</keyword>
<dbReference type="Pfam" id="PF00270">
    <property type="entry name" value="DEAD"/>
    <property type="match status" value="1"/>
</dbReference>
<feature type="compositionally biased region" description="Basic and acidic residues" evidence="6">
    <location>
        <begin position="385"/>
        <end position="396"/>
    </location>
</feature>
<dbReference type="InterPro" id="IPR014001">
    <property type="entry name" value="Helicase_ATP-bd"/>
</dbReference>
<comment type="caution">
    <text evidence="9">The sequence shown here is derived from an EMBL/GenBank/DDBJ whole genome shotgun (WGS) entry which is preliminary data.</text>
</comment>
<dbReference type="InterPro" id="IPR001650">
    <property type="entry name" value="Helicase_C-like"/>
</dbReference>
<feature type="domain" description="Helicase ATP-binding" evidence="7">
    <location>
        <begin position="33"/>
        <end position="203"/>
    </location>
</feature>
<dbReference type="EMBL" id="BAABFT010000001">
    <property type="protein sequence ID" value="GAA4307305.1"/>
    <property type="molecule type" value="Genomic_DNA"/>
</dbReference>
<sequence length="433" mass="48487">MVWFDKLKLKKQLVRSVNEAGYTSPKEIQLRTLSRINGGQDVVAIAPEGAGKTTAYVLGTLNRFNHAPEGVPSVLILVPDKDQVLAVLEMFNRFNKNQSIKIVGLYVTPGIEGQMDELADGADIVVATPDRARAIYLKLGLNLNKIELFIIDEGDQMIKKGMQLPLAELANSVTKCQRLLFTDVLHSRLERVIEPFMISPAIVEVDELEEQGIQTFSQLLYHVPNFGTKLNLLNLFITDDEVFTKVVVFVNSRSTAETIYNNLHRKIKEAVAFLNAPFIDLKGYKDIEAFKADESARILLVSNDNAGDLDLDDIPFLIHFDVPAEKETYISRVTNHFPDVENETLALTFTTDLELSDVKKIEQSIGQKITVADLPEELVIEKEIKTKKKEEKEPAKTDAPVTGAAFHEKKAANSKTYNYSSGTKAKMNNKRKH</sequence>
<evidence type="ECO:0000256" key="1">
    <source>
        <dbReference type="ARBA" id="ARBA00022741"/>
    </source>
</evidence>
<dbReference type="SMART" id="SM00487">
    <property type="entry name" value="DEXDc"/>
    <property type="match status" value="1"/>
</dbReference>
<evidence type="ECO:0000259" key="8">
    <source>
        <dbReference type="PROSITE" id="PS51194"/>
    </source>
</evidence>
<dbReference type="InterPro" id="IPR011545">
    <property type="entry name" value="DEAD/DEAH_box_helicase_dom"/>
</dbReference>
<keyword evidence="3 9" id="KW-0347">Helicase</keyword>
<dbReference type="SUPFAM" id="SSF52540">
    <property type="entry name" value="P-loop containing nucleoside triphosphate hydrolases"/>
    <property type="match status" value="2"/>
</dbReference>
<dbReference type="InterPro" id="IPR050079">
    <property type="entry name" value="DEAD_box_RNA_helicase"/>
</dbReference>
<feature type="region of interest" description="Disordered" evidence="6">
    <location>
        <begin position="385"/>
        <end position="433"/>
    </location>
</feature>
<evidence type="ECO:0000256" key="6">
    <source>
        <dbReference type="SAM" id="MobiDB-lite"/>
    </source>
</evidence>
<name>A0ABP8FMP3_9SPHI</name>
<evidence type="ECO:0000256" key="3">
    <source>
        <dbReference type="ARBA" id="ARBA00022806"/>
    </source>
</evidence>
<dbReference type="GO" id="GO:0004386">
    <property type="term" value="F:helicase activity"/>
    <property type="evidence" value="ECO:0007669"/>
    <property type="project" value="UniProtKB-KW"/>
</dbReference>
<evidence type="ECO:0000259" key="7">
    <source>
        <dbReference type="PROSITE" id="PS51192"/>
    </source>
</evidence>
<keyword evidence="1" id="KW-0547">Nucleotide-binding</keyword>
<dbReference type="RefSeq" id="WP_345208991.1">
    <property type="nucleotide sequence ID" value="NZ_BAABFT010000001.1"/>
</dbReference>
<evidence type="ECO:0000256" key="4">
    <source>
        <dbReference type="ARBA" id="ARBA00022840"/>
    </source>
</evidence>
<feature type="domain" description="Helicase C-terminal" evidence="8">
    <location>
        <begin position="231"/>
        <end position="380"/>
    </location>
</feature>
<dbReference type="PANTHER" id="PTHR47959">
    <property type="entry name" value="ATP-DEPENDENT RNA HELICASE RHLE-RELATED"/>
    <property type="match status" value="1"/>
</dbReference>
<proteinExistence type="inferred from homology"/>
<dbReference type="Gene3D" id="3.40.50.300">
    <property type="entry name" value="P-loop containing nucleotide triphosphate hydrolases"/>
    <property type="match status" value="2"/>
</dbReference>
<evidence type="ECO:0000256" key="5">
    <source>
        <dbReference type="ARBA" id="ARBA00038437"/>
    </source>
</evidence>
<comment type="similarity">
    <text evidence="5">Belongs to the DEAD box helicase family.</text>
</comment>
<gene>
    <name evidence="9" type="ORF">GCM10023149_00820</name>
</gene>
<organism evidence="9 10">
    <name type="scientific">Mucilaginibacter gynuensis</name>
    <dbReference type="NCBI Taxonomy" id="1302236"/>
    <lineage>
        <taxon>Bacteria</taxon>
        <taxon>Pseudomonadati</taxon>
        <taxon>Bacteroidota</taxon>
        <taxon>Sphingobacteriia</taxon>
        <taxon>Sphingobacteriales</taxon>
        <taxon>Sphingobacteriaceae</taxon>
        <taxon>Mucilaginibacter</taxon>
    </lineage>
</organism>
<keyword evidence="4" id="KW-0067">ATP-binding</keyword>
<keyword evidence="2" id="KW-0378">Hydrolase</keyword>
<dbReference type="PANTHER" id="PTHR47959:SF1">
    <property type="entry name" value="ATP-DEPENDENT RNA HELICASE DBPA"/>
    <property type="match status" value="1"/>
</dbReference>
<feature type="compositionally biased region" description="Polar residues" evidence="6">
    <location>
        <begin position="413"/>
        <end position="423"/>
    </location>
</feature>
<evidence type="ECO:0000256" key="2">
    <source>
        <dbReference type="ARBA" id="ARBA00022801"/>
    </source>
</evidence>
<protein>
    <submittedName>
        <fullName evidence="9">DEAD/DEAH box helicase</fullName>
    </submittedName>
</protein>